<dbReference type="AlphaFoldDB" id="A0A1X7SW93"/>
<feature type="transmembrane region" description="Helical" evidence="1">
    <location>
        <begin position="12"/>
        <end position="29"/>
    </location>
</feature>
<name>A0A1X7SW93_AMPQE</name>
<keyword evidence="1" id="KW-1133">Transmembrane helix</keyword>
<reference evidence="2" key="1">
    <citation type="submission" date="2017-05" db="UniProtKB">
        <authorList>
            <consortium name="EnsemblMetazoa"/>
        </authorList>
    </citation>
    <scope>IDENTIFICATION</scope>
</reference>
<dbReference type="EnsemblMetazoa" id="Aqu2.1.06378_001">
    <property type="protein sequence ID" value="Aqu2.1.06378_001"/>
    <property type="gene ID" value="Aqu2.1.06378"/>
</dbReference>
<keyword evidence="1" id="KW-0812">Transmembrane</keyword>
<sequence>AGGHCVTHLDGYYVEIAVCFVLGVVWYLWQRNGIKKLQGLDGSDWKARGEQ</sequence>
<evidence type="ECO:0000313" key="2">
    <source>
        <dbReference type="EnsemblMetazoa" id="Aqu2.1.06378_001"/>
    </source>
</evidence>
<proteinExistence type="predicted"/>
<evidence type="ECO:0000256" key="1">
    <source>
        <dbReference type="SAM" id="Phobius"/>
    </source>
</evidence>
<protein>
    <submittedName>
        <fullName evidence="2">Uncharacterized protein</fullName>
    </submittedName>
</protein>
<organism evidence="2">
    <name type="scientific">Amphimedon queenslandica</name>
    <name type="common">Sponge</name>
    <dbReference type="NCBI Taxonomy" id="400682"/>
    <lineage>
        <taxon>Eukaryota</taxon>
        <taxon>Metazoa</taxon>
        <taxon>Porifera</taxon>
        <taxon>Demospongiae</taxon>
        <taxon>Heteroscleromorpha</taxon>
        <taxon>Haplosclerida</taxon>
        <taxon>Niphatidae</taxon>
        <taxon>Amphimedon</taxon>
    </lineage>
</organism>
<keyword evidence="1" id="KW-0472">Membrane</keyword>
<accession>A0A1X7SW93</accession>
<dbReference type="OrthoDB" id="6415790at2759"/>
<dbReference type="InParanoid" id="A0A1X7SW93"/>
<dbReference type="STRING" id="400682.A0A1X7SW93"/>